<sequence length="122" mass="13900">MNGVLKKHLDQDTLLKELVTTIEQELKKKTSYNRIRNYYGSGLPSIYNTIFKAIDSVLVDNLTPILLPLQWAQMNQSLLYQGILINESDIEVDSTIEHFCDVSQIQLKELLSGISCDEVVEI</sequence>
<dbReference type="AlphaFoldDB" id="A0A397U8V8"/>
<accession>A0A397U8V8</accession>
<protein>
    <submittedName>
        <fullName evidence="1">Uncharacterized protein</fullName>
    </submittedName>
</protein>
<proteinExistence type="predicted"/>
<comment type="caution">
    <text evidence="1">The sequence shown here is derived from an EMBL/GenBank/DDBJ whole genome shotgun (WGS) entry which is preliminary data.</text>
</comment>
<reference evidence="1 2" key="1">
    <citation type="submission" date="2018-06" db="EMBL/GenBank/DDBJ databases">
        <title>Comparative genomics reveals the genomic features of Rhizophagus irregularis, R. cerebriforme, R. diaphanum and Gigaspora rosea, and their symbiotic lifestyle signature.</title>
        <authorList>
            <person name="Morin E."/>
            <person name="San Clemente H."/>
            <person name="Chen E.C.H."/>
            <person name="De La Providencia I."/>
            <person name="Hainaut M."/>
            <person name="Kuo A."/>
            <person name="Kohler A."/>
            <person name="Murat C."/>
            <person name="Tang N."/>
            <person name="Roy S."/>
            <person name="Loubradou J."/>
            <person name="Henrissat B."/>
            <person name="Grigoriev I.V."/>
            <person name="Corradi N."/>
            <person name="Roux C."/>
            <person name="Martin F.M."/>
        </authorList>
    </citation>
    <scope>NUCLEOTIDE SEQUENCE [LARGE SCALE GENOMIC DNA]</scope>
    <source>
        <strain evidence="1 2">DAOM 194757</strain>
    </source>
</reference>
<dbReference type="OrthoDB" id="2440253at2759"/>
<keyword evidence="2" id="KW-1185">Reference proteome</keyword>
<dbReference type="Proteomes" id="UP000266673">
    <property type="component" value="Unassembled WGS sequence"/>
</dbReference>
<evidence type="ECO:0000313" key="2">
    <source>
        <dbReference type="Proteomes" id="UP000266673"/>
    </source>
</evidence>
<name>A0A397U8V8_9GLOM</name>
<organism evidence="1 2">
    <name type="scientific">Gigaspora rosea</name>
    <dbReference type="NCBI Taxonomy" id="44941"/>
    <lineage>
        <taxon>Eukaryota</taxon>
        <taxon>Fungi</taxon>
        <taxon>Fungi incertae sedis</taxon>
        <taxon>Mucoromycota</taxon>
        <taxon>Glomeromycotina</taxon>
        <taxon>Glomeromycetes</taxon>
        <taxon>Diversisporales</taxon>
        <taxon>Gigasporaceae</taxon>
        <taxon>Gigaspora</taxon>
    </lineage>
</organism>
<evidence type="ECO:0000313" key="1">
    <source>
        <dbReference type="EMBL" id="RIB05497.1"/>
    </source>
</evidence>
<dbReference type="STRING" id="44941.A0A397U8V8"/>
<dbReference type="EMBL" id="QKWP01001972">
    <property type="protein sequence ID" value="RIB05497.1"/>
    <property type="molecule type" value="Genomic_DNA"/>
</dbReference>
<gene>
    <name evidence="1" type="ORF">C2G38_2219505</name>
</gene>